<dbReference type="Proteomes" id="UP001367508">
    <property type="component" value="Unassembled WGS sequence"/>
</dbReference>
<proteinExistence type="predicted"/>
<dbReference type="AlphaFoldDB" id="A0AAN9QJ41"/>
<comment type="caution">
    <text evidence="1">The sequence shown here is derived from an EMBL/GenBank/DDBJ whole genome shotgun (WGS) entry which is preliminary data.</text>
</comment>
<organism evidence="1 2">
    <name type="scientific">Canavalia gladiata</name>
    <name type="common">Sword bean</name>
    <name type="synonym">Dolichos gladiatus</name>
    <dbReference type="NCBI Taxonomy" id="3824"/>
    <lineage>
        <taxon>Eukaryota</taxon>
        <taxon>Viridiplantae</taxon>
        <taxon>Streptophyta</taxon>
        <taxon>Embryophyta</taxon>
        <taxon>Tracheophyta</taxon>
        <taxon>Spermatophyta</taxon>
        <taxon>Magnoliopsida</taxon>
        <taxon>eudicotyledons</taxon>
        <taxon>Gunneridae</taxon>
        <taxon>Pentapetalae</taxon>
        <taxon>rosids</taxon>
        <taxon>fabids</taxon>
        <taxon>Fabales</taxon>
        <taxon>Fabaceae</taxon>
        <taxon>Papilionoideae</taxon>
        <taxon>50 kb inversion clade</taxon>
        <taxon>NPAAA clade</taxon>
        <taxon>indigoferoid/millettioid clade</taxon>
        <taxon>Phaseoleae</taxon>
        <taxon>Canavalia</taxon>
    </lineage>
</organism>
<sequence>MYKKISPFPFSCQLFDGVVHMMRAFALGSGEDVFADRWNIYHLRFTLALARERERERENGQKKRNERTENCKTVEPKLCWLG</sequence>
<reference evidence="1 2" key="1">
    <citation type="submission" date="2024-01" db="EMBL/GenBank/DDBJ databases">
        <title>The genomes of 5 underutilized Papilionoideae crops provide insights into root nodulation and disease resistanc.</title>
        <authorList>
            <person name="Jiang F."/>
        </authorList>
    </citation>
    <scope>NUCLEOTIDE SEQUENCE [LARGE SCALE GENOMIC DNA]</scope>
    <source>
        <strain evidence="1">LVBAO_FW01</strain>
        <tissue evidence="1">Leaves</tissue>
    </source>
</reference>
<protein>
    <submittedName>
        <fullName evidence="1">Uncharacterized protein</fullName>
    </submittedName>
</protein>
<name>A0AAN9QJ41_CANGL</name>
<evidence type="ECO:0000313" key="2">
    <source>
        <dbReference type="Proteomes" id="UP001367508"/>
    </source>
</evidence>
<accession>A0AAN9QJ41</accession>
<keyword evidence="2" id="KW-1185">Reference proteome</keyword>
<gene>
    <name evidence="1" type="ORF">VNO77_17137</name>
</gene>
<dbReference type="EMBL" id="JAYMYQ010000004">
    <property type="protein sequence ID" value="KAK7336591.1"/>
    <property type="molecule type" value="Genomic_DNA"/>
</dbReference>
<evidence type="ECO:0000313" key="1">
    <source>
        <dbReference type="EMBL" id="KAK7336591.1"/>
    </source>
</evidence>